<name>A0A9Q0RGC6_ANAIG</name>
<dbReference type="EMBL" id="JAPDFW010000057">
    <property type="protein sequence ID" value="KAJ5077609.1"/>
    <property type="molecule type" value="Genomic_DNA"/>
</dbReference>
<reference evidence="6" key="1">
    <citation type="submission" date="2022-10" db="EMBL/GenBank/DDBJ databases">
        <title>Novel sulphate-reducing endosymbionts in the free-living metamonad Anaeramoeba.</title>
        <authorList>
            <person name="Jerlstrom-Hultqvist J."/>
            <person name="Cepicka I."/>
            <person name="Gallot-Lavallee L."/>
            <person name="Salas-Leiva D."/>
            <person name="Curtis B.A."/>
            <person name="Zahonova K."/>
            <person name="Pipaliya S."/>
            <person name="Dacks J."/>
            <person name="Roger A.J."/>
        </authorList>
    </citation>
    <scope>NUCLEOTIDE SEQUENCE</scope>
    <source>
        <strain evidence="6">BMAN</strain>
    </source>
</reference>
<accession>A0A9Q0RGC6</accession>
<dbReference type="InterPro" id="IPR001995">
    <property type="entry name" value="Peptidase_A2_cat"/>
</dbReference>
<dbReference type="PROSITE" id="PS50088">
    <property type="entry name" value="ANK_REPEAT"/>
    <property type="match status" value="9"/>
</dbReference>
<dbReference type="Pfam" id="PF12796">
    <property type="entry name" value="Ank_2"/>
    <property type="match status" value="6"/>
</dbReference>
<dbReference type="InterPro" id="IPR002110">
    <property type="entry name" value="Ankyrin_rpt"/>
</dbReference>
<evidence type="ECO:0000259" key="5">
    <source>
        <dbReference type="PROSITE" id="PS50175"/>
    </source>
</evidence>
<keyword evidence="7" id="KW-1185">Reference proteome</keyword>
<protein>
    <submittedName>
        <fullName evidence="6">Ankyrin repeat-containing protein</fullName>
    </submittedName>
</protein>
<evidence type="ECO:0000259" key="4">
    <source>
        <dbReference type="PROSITE" id="PS50097"/>
    </source>
</evidence>
<dbReference type="InterPro" id="IPR051165">
    <property type="entry name" value="Multifunctional_ANK_Repeat"/>
</dbReference>
<dbReference type="GO" id="GO:0006508">
    <property type="term" value="P:proteolysis"/>
    <property type="evidence" value="ECO:0007669"/>
    <property type="project" value="InterPro"/>
</dbReference>
<dbReference type="AlphaFoldDB" id="A0A9Q0RGC6"/>
<proteinExistence type="predicted"/>
<dbReference type="SMART" id="SM00225">
    <property type="entry name" value="BTB"/>
    <property type="match status" value="1"/>
</dbReference>
<feature type="repeat" description="ANK" evidence="3">
    <location>
        <begin position="646"/>
        <end position="677"/>
    </location>
</feature>
<dbReference type="GO" id="GO:0004190">
    <property type="term" value="F:aspartic-type endopeptidase activity"/>
    <property type="evidence" value="ECO:0007669"/>
    <property type="project" value="InterPro"/>
</dbReference>
<sequence length="1113" mass="127814">MNIWKLIEENDLNSIKSLLEKEKNKIRNEKNQTLLQFACLKKAKKETIKIIISHTENINAKNNQERTALHFALIKNLDLESIELLINSGSDINIEDCQLKTPLDYSITKKSPIEIISLLILKGANINHFNANQETAFAIEVRTNCRQEIMEFLLENGAFINTENLFGRTPLHNAIISRKSPQSIKFLLSKGANINIRDYSNNIPLFYSFNYKKYRKEIIQLLVNSDTNLNHQDSFSKNTCLHNSILYSSKRITNLLIEKGANMNIQNKELKSPLHLELENKKRFSVVKLLVDSGADLNILDELGFSPLQTAIKNDVPIQIIKFLLQKGADPNFYSERTLRPLHFLLHKQLNKKIWDEDYVVEVFQLLMGFGADLDFEDIFSNNILHLASQTQFGKIIKILVEKMGSKLLNSKNRWGRTPLHSAMYAKHPFEIIQLLTSEEMKKSPNDFGPSFLSYAIEYETRDVIEYFYDMGAALVRDPSKYHDPLFHFVSRNYEPVLYNKLFPGVSREELFSVACEYEQTIPLAESLIDDGFDVNYENEKHMTLAHFICMNKTSVKLLEFVISKGIDLNKKDIYGETALHYLMGGKKGNSNDFIGLLVKSGVDIESKNNQGETPLHLGCGFSGTEKENILELIRHGADVNCVTSRGMTPLHLAISYNRDVIPILLENGADIKIANLNHELPFHFACQFFFKKKEIERFYFPEIDVNAKTTLLTPLMYATIIPSNLEVFQYLVSKGADVNSPDNVYYSGNLITKLIQKSDPSPKLIRFLVECGIKTDFVDMNNNTLLHLICAFSQIPFEILQIIINSSEIDINAINNKGFSALGNALNGTEPKVVEFLLQKGANLSGVHLDGLSSQMKLVISNYFGLSNDLWKLYTRGEFSDLQIIHSKNTFKLNSLILVIRLYDFDPKTDETTTDLDPKKSTKISSILSRFTANIKLENEEKALQIIKFLYSGYTDLEKYSLDEKILVKFFHKRMNFDLDWIKKKSGKSGLLSDLEKLFNHQASKDFCINSNGKQFFIHKLILIARSRLFRGMFLSVTEDKSNQVSEYHNLSLKALQEMIRFFYLDNFDPTISNEILDELKTASDFYQIRQQDNFDYQIEKIFNSKFRIKKK</sequence>
<feature type="repeat" description="ANK" evidence="3">
    <location>
        <begin position="575"/>
        <end position="610"/>
    </location>
</feature>
<feature type="repeat" description="ANK" evidence="3">
    <location>
        <begin position="236"/>
        <end position="268"/>
    </location>
</feature>
<feature type="repeat" description="ANK" evidence="3">
    <location>
        <begin position="711"/>
        <end position="744"/>
    </location>
</feature>
<dbReference type="Pfam" id="PF00651">
    <property type="entry name" value="BTB"/>
    <property type="match status" value="1"/>
</dbReference>
<dbReference type="SUPFAM" id="SSF54695">
    <property type="entry name" value="POZ domain"/>
    <property type="match status" value="1"/>
</dbReference>
<gene>
    <name evidence="6" type="ORF">M0811_05708</name>
</gene>
<feature type="domain" description="Peptidase A2" evidence="5">
    <location>
        <begin position="287"/>
        <end position="302"/>
    </location>
</feature>
<dbReference type="InterPro" id="IPR011333">
    <property type="entry name" value="SKP1/BTB/POZ_sf"/>
</dbReference>
<feature type="domain" description="BTB" evidence="4">
    <location>
        <begin position="1006"/>
        <end position="1073"/>
    </location>
</feature>
<dbReference type="PANTHER" id="PTHR24123">
    <property type="entry name" value="ANKYRIN REPEAT-CONTAINING"/>
    <property type="match status" value="1"/>
</dbReference>
<dbReference type="InterPro" id="IPR000210">
    <property type="entry name" value="BTB/POZ_dom"/>
</dbReference>
<feature type="repeat" description="ANK" evidence="3">
    <location>
        <begin position="64"/>
        <end position="97"/>
    </location>
</feature>
<dbReference type="SMART" id="SM00248">
    <property type="entry name" value="ANK"/>
    <property type="match status" value="20"/>
</dbReference>
<comment type="caution">
    <text evidence="6">The sequence shown here is derived from an EMBL/GenBank/DDBJ whole genome shotgun (WGS) entry which is preliminary data.</text>
</comment>
<evidence type="ECO:0000256" key="3">
    <source>
        <dbReference type="PROSITE-ProRule" id="PRU00023"/>
    </source>
</evidence>
<evidence type="ECO:0000313" key="7">
    <source>
        <dbReference type="Proteomes" id="UP001149090"/>
    </source>
</evidence>
<dbReference type="PROSITE" id="PS50097">
    <property type="entry name" value="BTB"/>
    <property type="match status" value="1"/>
</dbReference>
<evidence type="ECO:0000256" key="1">
    <source>
        <dbReference type="ARBA" id="ARBA00022737"/>
    </source>
</evidence>
<dbReference type="Proteomes" id="UP001149090">
    <property type="component" value="Unassembled WGS sequence"/>
</dbReference>
<feature type="repeat" description="ANK" evidence="3">
    <location>
        <begin position="269"/>
        <end position="302"/>
    </location>
</feature>
<organism evidence="6 7">
    <name type="scientific">Anaeramoeba ignava</name>
    <name type="common">Anaerobic marine amoeba</name>
    <dbReference type="NCBI Taxonomy" id="1746090"/>
    <lineage>
        <taxon>Eukaryota</taxon>
        <taxon>Metamonada</taxon>
        <taxon>Anaeramoebidae</taxon>
        <taxon>Anaeramoeba</taxon>
    </lineage>
</organism>
<feature type="repeat" description="ANK" evidence="3">
    <location>
        <begin position="611"/>
        <end position="645"/>
    </location>
</feature>
<feature type="repeat" description="ANK" evidence="3">
    <location>
        <begin position="303"/>
        <end position="336"/>
    </location>
</feature>
<dbReference type="InterPro" id="IPR036770">
    <property type="entry name" value="Ankyrin_rpt-contain_sf"/>
</dbReference>
<dbReference type="PROSITE" id="PS50175">
    <property type="entry name" value="ASP_PROT_RETROV"/>
    <property type="match status" value="1"/>
</dbReference>
<evidence type="ECO:0000256" key="2">
    <source>
        <dbReference type="ARBA" id="ARBA00023043"/>
    </source>
</evidence>
<keyword evidence="1" id="KW-0677">Repeat</keyword>
<dbReference type="SUPFAM" id="SSF48403">
    <property type="entry name" value="Ankyrin repeat"/>
    <property type="match status" value="4"/>
</dbReference>
<feature type="repeat" description="ANK" evidence="3">
    <location>
        <begin position="166"/>
        <end position="199"/>
    </location>
</feature>
<dbReference type="CDD" id="cd18186">
    <property type="entry name" value="BTB_POZ_ZBTB_KLHL-like"/>
    <property type="match status" value="1"/>
</dbReference>
<evidence type="ECO:0000313" key="6">
    <source>
        <dbReference type="EMBL" id="KAJ5077609.1"/>
    </source>
</evidence>
<dbReference type="PROSITE" id="PS50297">
    <property type="entry name" value="ANK_REP_REGION"/>
    <property type="match status" value="6"/>
</dbReference>
<dbReference type="Pfam" id="PF00023">
    <property type="entry name" value="Ank"/>
    <property type="match status" value="1"/>
</dbReference>
<dbReference type="OrthoDB" id="1577640at2759"/>
<dbReference type="Gene3D" id="1.25.40.20">
    <property type="entry name" value="Ankyrin repeat-containing domain"/>
    <property type="match status" value="7"/>
</dbReference>
<dbReference type="PANTHER" id="PTHR24123:SF33">
    <property type="entry name" value="PROTEIN HOS4"/>
    <property type="match status" value="1"/>
</dbReference>
<keyword evidence="2 3" id="KW-0040">ANK repeat</keyword>
<dbReference type="Gene3D" id="3.30.710.10">
    <property type="entry name" value="Potassium Channel Kv1.1, Chain A"/>
    <property type="match status" value="1"/>
</dbReference>